<evidence type="ECO:0000313" key="1">
    <source>
        <dbReference type="EMBL" id="KAJ3992265.1"/>
    </source>
</evidence>
<dbReference type="Proteomes" id="UP001163828">
    <property type="component" value="Unassembled WGS sequence"/>
</dbReference>
<reference evidence="1" key="1">
    <citation type="submission" date="2022-08" db="EMBL/GenBank/DDBJ databases">
        <authorList>
            <consortium name="DOE Joint Genome Institute"/>
            <person name="Min B."/>
            <person name="Riley R."/>
            <person name="Sierra-Patev S."/>
            <person name="Naranjo-Ortiz M."/>
            <person name="Looney B."/>
            <person name="Konkel Z."/>
            <person name="Slot J.C."/>
            <person name="Sakamoto Y."/>
            <person name="Steenwyk J.L."/>
            <person name="Rokas A."/>
            <person name="Carro J."/>
            <person name="Camarero S."/>
            <person name="Ferreira P."/>
            <person name="Molpeceres G."/>
            <person name="Ruiz-Duenas F.J."/>
            <person name="Serrano A."/>
            <person name="Henrissat B."/>
            <person name="Drula E."/>
            <person name="Hughes K.W."/>
            <person name="Mata J.L."/>
            <person name="Ishikawa N.K."/>
            <person name="Vargas-Isla R."/>
            <person name="Ushijima S."/>
            <person name="Smith C.A."/>
            <person name="Ahrendt S."/>
            <person name="Andreopoulos W."/>
            <person name="He G."/>
            <person name="Labutti K."/>
            <person name="Lipzen A."/>
            <person name="Ng V."/>
            <person name="Sandor L."/>
            <person name="Barry K."/>
            <person name="Martinez A.T."/>
            <person name="Xiao Y."/>
            <person name="Gibbons J.G."/>
            <person name="Terashima K."/>
            <person name="Hibbett D.S."/>
            <person name="Grigoriev I.V."/>
        </authorList>
    </citation>
    <scope>NUCLEOTIDE SEQUENCE</scope>
    <source>
        <strain evidence="1">TFB10827</strain>
    </source>
</reference>
<name>A0ABQ8Q1K0_9AGAR</name>
<dbReference type="EMBL" id="MU790877">
    <property type="protein sequence ID" value="KAJ3992265.1"/>
    <property type="molecule type" value="Genomic_DNA"/>
</dbReference>
<organism evidence="1 2">
    <name type="scientific">Lentinula boryana</name>
    <dbReference type="NCBI Taxonomy" id="40481"/>
    <lineage>
        <taxon>Eukaryota</taxon>
        <taxon>Fungi</taxon>
        <taxon>Dikarya</taxon>
        <taxon>Basidiomycota</taxon>
        <taxon>Agaricomycotina</taxon>
        <taxon>Agaricomycetes</taxon>
        <taxon>Agaricomycetidae</taxon>
        <taxon>Agaricales</taxon>
        <taxon>Marasmiineae</taxon>
        <taxon>Omphalotaceae</taxon>
        <taxon>Lentinula</taxon>
    </lineage>
</organism>
<sequence>MQYINDTDQDSLVPRSLTRAKIESSPATIEINDAIFCQHFKEVCSACEYDGREENDAFFGFNPIDREGIEAPAASVNKDGNYQCKKHALTWIQPMLRLEKANNASAYSGKEGREEIDEFYITSGILNIFKITERNCCERKCTVHYTNVELFKGQLCFMTSDFEDSTRKFLKCQKLTSKANDDSNLSAYKYRATMYINQDSSTCLQTFENQQ</sequence>
<keyword evidence="2" id="KW-1185">Reference proteome</keyword>
<comment type="caution">
    <text evidence="1">The sequence shown here is derived from an EMBL/GenBank/DDBJ whole genome shotgun (WGS) entry which is preliminary data.</text>
</comment>
<gene>
    <name evidence="1" type="ORF">F5050DRAFT_963079</name>
</gene>
<protein>
    <submittedName>
        <fullName evidence="1">Uncharacterized protein</fullName>
    </submittedName>
</protein>
<accession>A0ABQ8Q1K0</accession>
<proteinExistence type="predicted"/>
<evidence type="ECO:0000313" key="2">
    <source>
        <dbReference type="Proteomes" id="UP001163828"/>
    </source>
</evidence>